<comment type="caution">
    <text evidence="10">The sequence shown here is derived from an EMBL/GenBank/DDBJ whole genome shotgun (WGS) entry which is preliminary data.</text>
</comment>
<evidence type="ECO:0000256" key="5">
    <source>
        <dbReference type="ARBA" id="ARBA00023002"/>
    </source>
</evidence>
<feature type="transmembrane region" description="Helical" evidence="8">
    <location>
        <begin position="428"/>
        <end position="453"/>
    </location>
</feature>
<dbReference type="RefSeq" id="WP_209467028.1">
    <property type="nucleotide sequence ID" value="NZ_JAGGLG010000019.1"/>
</dbReference>
<comment type="subcellular location">
    <subcellularLocation>
        <location evidence="1">Cell membrane</location>
        <topology evidence="1">Multi-pass membrane protein</topology>
    </subcellularLocation>
    <subcellularLocation>
        <location evidence="7">Membrane</location>
        <topology evidence="7">Multi-pass membrane protein</topology>
    </subcellularLocation>
</comment>
<evidence type="ECO:0000256" key="7">
    <source>
        <dbReference type="RuleBase" id="RU000320"/>
    </source>
</evidence>
<feature type="transmembrane region" description="Helical" evidence="8">
    <location>
        <begin position="112"/>
        <end position="129"/>
    </location>
</feature>
<sequence>MMVTILPGLVVIVLLVGALLCALSAGPRAAARVGLAAGAISGLLSVWLAASVWIGGPVAVTWWDGLPLAIPAALAVRVDALGAIFLVLLAVVPAAVLLHAQSYLDGQPAGPARWFFSLFLILVAAMSLVVMSADWVLFLFAWEVMTLASYFLVIWDWKQERHARAAWTYLLTTHVTSSGILVAVCSLSLVAGDFSVGATAAALAELFQRLPGFGHLLVAFLVLGFITKAAVWPFSFWLPEAYRAAPTPATAVYSGLMAKMGIYGLVRVLFFMLPGGGQPALVWGLVIATLGTASMLVGNIRSLSEQDAKRLVAQSSIGQIGYIVLGLGMAVALSGRAPLLAAVAFAGALYHLINHAAFKSLLFLTVGAVEQVSGTLDLRRTGGLLKALPFTAGLTLLGALAIAGTPPLNGFASKWLLYRAAVFGGFELPVLAVYGVIAIFISTVSLAAYLKYFGTVFLGPEREYPAGRRGPESPAAAASLGVLGTACVLLGLFPAPVVQAALAALQGAPGTALYGAGTVTGADVMGAALGGAGYQPLMVVLALALCALLVWLIRRLAIEPVRFTEPWFGGERLPASEARYGSEHLYRPFLARWAALLRPWWQPSFHAPPALERAIDLDRWLLGPVYGGFQALAGLAGRWHGGRVKGYVGWQLLATVVLIAVLIGMEGGLR</sequence>
<feature type="transmembrane region" description="Helical" evidence="8">
    <location>
        <begin position="80"/>
        <end position="100"/>
    </location>
</feature>
<feature type="transmembrane region" description="Helical" evidence="8">
    <location>
        <begin position="250"/>
        <end position="274"/>
    </location>
</feature>
<keyword evidence="4 8" id="KW-1133">Transmembrane helix</keyword>
<keyword evidence="2" id="KW-1003">Cell membrane</keyword>
<feature type="transmembrane region" description="Helical" evidence="8">
    <location>
        <begin position="647"/>
        <end position="665"/>
    </location>
</feature>
<dbReference type="PRINTS" id="PR01434">
    <property type="entry name" value="NADHDHGNASE5"/>
</dbReference>
<feature type="transmembrane region" description="Helical" evidence="8">
    <location>
        <begin position="311"/>
        <end position="333"/>
    </location>
</feature>
<feature type="transmembrane region" description="Helical" evidence="8">
    <location>
        <begin position="339"/>
        <end position="366"/>
    </location>
</feature>
<evidence type="ECO:0000256" key="3">
    <source>
        <dbReference type="ARBA" id="ARBA00022692"/>
    </source>
</evidence>
<dbReference type="GO" id="GO:0016491">
    <property type="term" value="F:oxidoreductase activity"/>
    <property type="evidence" value="ECO:0007669"/>
    <property type="project" value="UniProtKB-KW"/>
</dbReference>
<feature type="transmembrane region" description="Helical" evidence="8">
    <location>
        <begin position="280"/>
        <end position="299"/>
    </location>
</feature>
<keyword evidence="6 8" id="KW-0472">Membrane</keyword>
<dbReference type="EC" id="1.-.-.-" evidence="10"/>
<reference evidence="10 11" key="1">
    <citation type="submission" date="2021-03" db="EMBL/GenBank/DDBJ databases">
        <title>Genomic Encyclopedia of Type Strains, Phase IV (KMG-IV): sequencing the most valuable type-strain genomes for metagenomic binning, comparative biology and taxonomic classification.</title>
        <authorList>
            <person name="Goeker M."/>
        </authorList>
    </citation>
    <scope>NUCLEOTIDE SEQUENCE [LARGE SCALE GENOMIC DNA]</scope>
    <source>
        <strain evidence="10 11">DSM 27138</strain>
    </source>
</reference>
<keyword evidence="3 7" id="KW-0812">Transmembrane</keyword>
<evidence type="ECO:0000259" key="9">
    <source>
        <dbReference type="Pfam" id="PF00361"/>
    </source>
</evidence>
<organism evidence="10 11">
    <name type="scientific">Symbiobacterium terraclitae</name>
    <dbReference type="NCBI Taxonomy" id="557451"/>
    <lineage>
        <taxon>Bacteria</taxon>
        <taxon>Bacillati</taxon>
        <taxon>Bacillota</taxon>
        <taxon>Clostridia</taxon>
        <taxon>Eubacteriales</taxon>
        <taxon>Symbiobacteriaceae</taxon>
        <taxon>Symbiobacterium</taxon>
    </lineage>
</organism>
<evidence type="ECO:0000256" key="1">
    <source>
        <dbReference type="ARBA" id="ARBA00004651"/>
    </source>
</evidence>
<feature type="transmembrane region" description="Helical" evidence="8">
    <location>
        <begin position="6"/>
        <end position="26"/>
    </location>
</feature>
<proteinExistence type="predicted"/>
<feature type="transmembrane region" description="Helical" evidence="8">
    <location>
        <begin position="474"/>
        <end position="493"/>
    </location>
</feature>
<evidence type="ECO:0000313" key="10">
    <source>
        <dbReference type="EMBL" id="MBP2018904.1"/>
    </source>
</evidence>
<keyword evidence="5 10" id="KW-0560">Oxidoreductase</keyword>
<keyword evidence="11" id="KW-1185">Reference proteome</keyword>
<evidence type="ECO:0000256" key="4">
    <source>
        <dbReference type="ARBA" id="ARBA00022989"/>
    </source>
</evidence>
<evidence type="ECO:0000256" key="6">
    <source>
        <dbReference type="ARBA" id="ARBA00023136"/>
    </source>
</evidence>
<feature type="transmembrane region" description="Helical" evidence="8">
    <location>
        <begin position="387"/>
        <end position="408"/>
    </location>
</feature>
<evidence type="ECO:0000313" key="11">
    <source>
        <dbReference type="Proteomes" id="UP001519289"/>
    </source>
</evidence>
<feature type="transmembrane region" description="Helical" evidence="8">
    <location>
        <begin position="212"/>
        <end position="238"/>
    </location>
</feature>
<accession>A0ABS4JWR0</accession>
<dbReference type="InterPro" id="IPR052175">
    <property type="entry name" value="ComplexI-like_HydComp"/>
</dbReference>
<dbReference type="Pfam" id="PF00361">
    <property type="entry name" value="Proton_antipo_M"/>
    <property type="match status" value="1"/>
</dbReference>
<dbReference type="InterPro" id="IPR001750">
    <property type="entry name" value="ND/Mrp_TM"/>
</dbReference>
<feature type="transmembrane region" description="Helical" evidence="8">
    <location>
        <begin position="33"/>
        <end position="60"/>
    </location>
</feature>
<feature type="transmembrane region" description="Helical" evidence="8">
    <location>
        <begin position="534"/>
        <end position="553"/>
    </location>
</feature>
<feature type="transmembrane region" description="Helical" evidence="8">
    <location>
        <begin position="167"/>
        <end position="192"/>
    </location>
</feature>
<protein>
    <submittedName>
        <fullName evidence="10">Hydrogenase-4 component B</fullName>
        <ecNumber evidence="10">1.-.-.-</ecNumber>
    </submittedName>
</protein>
<dbReference type="Proteomes" id="UP001519289">
    <property type="component" value="Unassembled WGS sequence"/>
</dbReference>
<evidence type="ECO:0000256" key="2">
    <source>
        <dbReference type="ARBA" id="ARBA00022475"/>
    </source>
</evidence>
<dbReference type="PANTHER" id="PTHR42682:SF3">
    <property type="entry name" value="FORMATE HYDROGENLYASE SUBUNIT 3-RELATED"/>
    <property type="match status" value="1"/>
</dbReference>
<feature type="transmembrane region" description="Helical" evidence="8">
    <location>
        <begin position="135"/>
        <end position="155"/>
    </location>
</feature>
<feature type="domain" description="NADH:quinone oxidoreductase/Mrp antiporter transmembrane" evidence="9">
    <location>
        <begin position="132"/>
        <end position="441"/>
    </location>
</feature>
<name>A0ABS4JWR0_9FIRM</name>
<gene>
    <name evidence="10" type="ORF">J2Z79_002319</name>
</gene>
<dbReference type="EMBL" id="JAGGLG010000019">
    <property type="protein sequence ID" value="MBP2018904.1"/>
    <property type="molecule type" value="Genomic_DNA"/>
</dbReference>
<evidence type="ECO:0000256" key="8">
    <source>
        <dbReference type="SAM" id="Phobius"/>
    </source>
</evidence>
<dbReference type="PANTHER" id="PTHR42682">
    <property type="entry name" value="HYDROGENASE-4 COMPONENT F"/>
    <property type="match status" value="1"/>
</dbReference>